<organism evidence="2">
    <name type="scientific">marine metagenome</name>
    <dbReference type="NCBI Taxonomy" id="408172"/>
    <lineage>
        <taxon>unclassified sequences</taxon>
        <taxon>metagenomes</taxon>
        <taxon>ecological metagenomes</taxon>
    </lineage>
</organism>
<dbReference type="InterPro" id="IPR032710">
    <property type="entry name" value="NTF2-like_dom_sf"/>
</dbReference>
<evidence type="ECO:0000313" key="2">
    <source>
        <dbReference type="EMBL" id="SVC57025.1"/>
    </source>
</evidence>
<reference evidence="2" key="1">
    <citation type="submission" date="2018-05" db="EMBL/GenBank/DDBJ databases">
        <authorList>
            <person name="Lanie J.A."/>
            <person name="Ng W.-L."/>
            <person name="Kazmierczak K.M."/>
            <person name="Andrzejewski T.M."/>
            <person name="Davidsen T.M."/>
            <person name="Wayne K.J."/>
            <person name="Tettelin H."/>
            <person name="Glass J.I."/>
            <person name="Rusch D."/>
            <person name="Podicherti R."/>
            <person name="Tsui H.-C.T."/>
            <person name="Winkler M.E."/>
        </authorList>
    </citation>
    <scope>NUCLEOTIDE SEQUENCE</scope>
</reference>
<name>A0A382N9L7_9ZZZZ</name>
<accession>A0A382N9L7</accession>
<dbReference type="EMBL" id="UINC01098479">
    <property type="protein sequence ID" value="SVC57025.1"/>
    <property type="molecule type" value="Genomic_DNA"/>
</dbReference>
<evidence type="ECO:0000259" key="1">
    <source>
        <dbReference type="Pfam" id="PF13577"/>
    </source>
</evidence>
<dbReference type="SUPFAM" id="SSF54427">
    <property type="entry name" value="NTF2-like"/>
    <property type="match status" value="1"/>
</dbReference>
<proteinExistence type="predicted"/>
<dbReference type="AlphaFoldDB" id="A0A382N9L7"/>
<feature type="domain" description="SnoaL-like" evidence="1">
    <location>
        <begin position="16"/>
        <end position="142"/>
    </location>
</feature>
<dbReference type="Gene3D" id="3.10.450.50">
    <property type="match status" value="1"/>
</dbReference>
<dbReference type="Pfam" id="PF13577">
    <property type="entry name" value="SnoaL_4"/>
    <property type="match status" value="1"/>
</dbReference>
<sequence>MNEERVSELEGRIQLLEDKDNIRELTVRCGTCIDYRDPVGLRSVFTEDVRFYSKNGSLDLHGVDETVDFLTSQLNEVSKRSLHVQHGHVIDLDPEDPNLATGTQFGHSEGVAQDPRVGVRLAAVRYEDVYRRVEERWKIAERCVSFFYQVEASNYLRDVASDTPVQSPASLPADF</sequence>
<protein>
    <recommendedName>
        <fullName evidence="1">SnoaL-like domain-containing protein</fullName>
    </recommendedName>
</protein>
<gene>
    <name evidence="2" type="ORF">METZ01_LOCUS309879</name>
</gene>
<dbReference type="InterPro" id="IPR037401">
    <property type="entry name" value="SnoaL-like"/>
</dbReference>